<dbReference type="OrthoDB" id="70387at2759"/>
<dbReference type="GO" id="GO:0010181">
    <property type="term" value="F:FMN binding"/>
    <property type="evidence" value="ECO:0007669"/>
    <property type="project" value="TreeGrafter"/>
</dbReference>
<dbReference type="Pfam" id="PF02441">
    <property type="entry name" value="Flavoprotein"/>
    <property type="match status" value="1"/>
</dbReference>
<dbReference type="PANTHER" id="PTHR14359:SF21">
    <property type="entry name" value="FLAVOPROTEIN DOMAIN-CONTAINING PROTEIN"/>
    <property type="match status" value="1"/>
</dbReference>
<protein>
    <recommendedName>
        <fullName evidence="2">Flavoprotein domain-containing protein</fullName>
    </recommendedName>
</protein>
<dbReference type="EMBL" id="KV441388">
    <property type="protein sequence ID" value="OAF61744.1"/>
    <property type="molecule type" value="Genomic_DNA"/>
</dbReference>
<dbReference type="PANTHER" id="PTHR14359">
    <property type="entry name" value="HOMO-OLIGOMERIC FLAVIN CONTAINING CYS DECARBOXYLASE FAMILY"/>
    <property type="match status" value="1"/>
</dbReference>
<dbReference type="GO" id="GO:0004633">
    <property type="term" value="F:phosphopantothenoylcysteine decarboxylase activity"/>
    <property type="evidence" value="ECO:0007669"/>
    <property type="project" value="TreeGrafter"/>
</dbReference>
<dbReference type="RefSeq" id="XP_024327018.1">
    <property type="nucleotide sequence ID" value="XM_024465230.1"/>
</dbReference>
<accession>A0A177AKQ5</accession>
<organism evidence="3">
    <name type="scientific">Pseudogymnoascus destructans</name>
    <dbReference type="NCBI Taxonomy" id="655981"/>
    <lineage>
        <taxon>Eukaryota</taxon>
        <taxon>Fungi</taxon>
        <taxon>Dikarya</taxon>
        <taxon>Ascomycota</taxon>
        <taxon>Pezizomycotina</taxon>
        <taxon>Leotiomycetes</taxon>
        <taxon>Thelebolales</taxon>
        <taxon>Thelebolaceae</taxon>
        <taxon>Pseudogymnoascus</taxon>
    </lineage>
</organism>
<dbReference type="SUPFAM" id="SSF140860">
    <property type="entry name" value="Pseudo ankyrin repeat-like"/>
    <property type="match status" value="1"/>
</dbReference>
<evidence type="ECO:0000313" key="3">
    <source>
        <dbReference type="EMBL" id="OAF61744.1"/>
    </source>
</evidence>
<dbReference type="GO" id="GO:0071513">
    <property type="term" value="C:phosphopantothenoylcysteine decarboxylase complex"/>
    <property type="evidence" value="ECO:0007669"/>
    <property type="project" value="TreeGrafter"/>
</dbReference>
<dbReference type="eggNOG" id="KOG0672">
    <property type="taxonomic scope" value="Eukaryota"/>
</dbReference>
<name>A0A177AKQ5_9PEZI</name>
<feature type="domain" description="Flavoprotein" evidence="2">
    <location>
        <begin position="110"/>
        <end position="175"/>
    </location>
</feature>
<evidence type="ECO:0000256" key="1">
    <source>
        <dbReference type="ARBA" id="ARBA00038350"/>
    </source>
</evidence>
<dbReference type="InterPro" id="IPR003382">
    <property type="entry name" value="Flavoprotein"/>
</dbReference>
<dbReference type="InterPro" id="IPR036551">
    <property type="entry name" value="Flavin_trans-like"/>
</dbReference>
<gene>
    <name evidence="3" type="ORF">VC83_01555</name>
</gene>
<dbReference type="Proteomes" id="UP000077154">
    <property type="component" value="Unassembled WGS sequence"/>
</dbReference>
<dbReference type="AlphaFoldDB" id="A0A177AKQ5"/>
<sequence>METHPPDYQYDNLGIPNVAQEPFLSRPSKSFEFKTTDCQKLHVLVAANCERDISKAEALVVRFFGHAKVECRAICDDPTAKALRFAPTLENSPSSISRGINNGEGSAQVWAEWADLLVLAPASADTMAKMLNGITGTLILDVLRGWDVSKKIILVPGMTTSMWENPMTKKQLSKLRGKWNWVRVMPPILWQYDEKGAKKCLIQYDGFPDLVETINNQAELLTIGHDVDITTSGDIEQARRNQKAETRLPSELWTIIFDYVGDWEVAQSIGIYTNLPIPREWEHRESPKDELHEYIRSLESTILTKPVPRVIEKLDQAPKSMEYLSSLCVKLIIKFCLTDVLSYLETKFREVFWTSFGGKLLPTKASAVYGRNEILEWWRTSASFLKKDYTDEAIDGASKSGFVHVLDWWKKSGLPLKYSEAALEQASSKGHILVLEWWKEASMHQGAYILEPESKNPSARRTISSYLYEPASPSFDSQSMDVGLAPLRLKVGKSVLYAAQNGQNRVVHWWDTSGIPYSHSDSVARLASAYGHVDVLETWKSLKGSKFAMSYDNQVLVGPTKNGFVRVLEWWRRQTSGEDWGWDGKRLKVEYKTCDIEEALEDSVRLAGGEGEDEVRKWWARNGLNLGVGTSEWMEIKTL</sequence>
<dbReference type="VEuPathDB" id="FungiDB:GMDG_07535"/>
<dbReference type="GO" id="GO:0015937">
    <property type="term" value="P:coenzyme A biosynthetic process"/>
    <property type="evidence" value="ECO:0007669"/>
    <property type="project" value="TreeGrafter"/>
</dbReference>
<dbReference type="SUPFAM" id="SSF52507">
    <property type="entry name" value="Homo-oligomeric flavin-containing Cys decarboxylases, HFCD"/>
    <property type="match status" value="1"/>
</dbReference>
<dbReference type="GeneID" id="36284644"/>
<proteinExistence type="inferred from homology"/>
<comment type="similarity">
    <text evidence="1">Belongs to the HFCD (homooligomeric flavin containing Cys decarboxylase) superfamily.</text>
</comment>
<evidence type="ECO:0000259" key="2">
    <source>
        <dbReference type="Pfam" id="PF02441"/>
    </source>
</evidence>
<dbReference type="Gene3D" id="3.40.50.1950">
    <property type="entry name" value="Flavin prenyltransferase-like"/>
    <property type="match status" value="1"/>
</dbReference>
<reference evidence="3" key="1">
    <citation type="submission" date="2016-03" db="EMBL/GenBank/DDBJ databases">
        <title>Updated assembly of Pseudogymnoascus destructans, the fungus causing white-nose syndrome of bats.</title>
        <authorList>
            <person name="Palmer J.M."/>
            <person name="Drees K.P."/>
            <person name="Foster J.T."/>
            <person name="Lindner D.L."/>
        </authorList>
    </citation>
    <scope>NUCLEOTIDE SEQUENCE [LARGE SCALE GENOMIC DNA]</scope>
    <source>
        <strain evidence="3">20631-21</strain>
    </source>
</reference>